<name>A0A5Q2MHW3_9ACTN</name>
<gene>
    <name evidence="2" type="ORF">GEV26_13200</name>
</gene>
<keyword evidence="3" id="KW-1185">Reference proteome</keyword>
<dbReference type="Pfam" id="PF20177">
    <property type="entry name" value="DUF6542"/>
    <property type="match status" value="1"/>
</dbReference>
<dbReference type="AlphaFoldDB" id="A0A5Q2MHW3"/>
<dbReference type="EMBL" id="CP045737">
    <property type="protein sequence ID" value="QGG42248.1"/>
    <property type="molecule type" value="Genomic_DNA"/>
</dbReference>
<dbReference type="RefSeq" id="WP_153653741.1">
    <property type="nucleotide sequence ID" value="NZ_CP045737.1"/>
</dbReference>
<proteinExistence type="predicted"/>
<dbReference type="InterPro" id="IPR046672">
    <property type="entry name" value="DUF6542"/>
</dbReference>
<dbReference type="Proteomes" id="UP000392064">
    <property type="component" value="Chromosome"/>
</dbReference>
<reference evidence="2 3" key="1">
    <citation type="submission" date="2019-11" db="EMBL/GenBank/DDBJ databases">
        <authorList>
            <person name="Li J."/>
        </authorList>
    </citation>
    <scope>NUCLEOTIDE SEQUENCE [LARGE SCALE GENOMIC DNA]</scope>
    <source>
        <strain evidence="2 3">MF47</strain>
    </source>
</reference>
<dbReference type="PROSITE" id="PS51257">
    <property type="entry name" value="PROKAR_LIPOPROTEIN"/>
    <property type="match status" value="1"/>
</dbReference>
<evidence type="ECO:0000259" key="1">
    <source>
        <dbReference type="Pfam" id="PF20177"/>
    </source>
</evidence>
<feature type="domain" description="DUF6542" evidence="1">
    <location>
        <begin position="22"/>
        <end position="135"/>
    </location>
</feature>
<evidence type="ECO:0000313" key="3">
    <source>
        <dbReference type="Proteomes" id="UP000392064"/>
    </source>
</evidence>
<evidence type="ECO:0000313" key="2">
    <source>
        <dbReference type="EMBL" id="QGG42248.1"/>
    </source>
</evidence>
<accession>A0A5Q2MHW3</accession>
<organism evidence="2 3">
    <name type="scientific">Aeromicrobium yanjiei</name>
    <dbReference type="NCBI Taxonomy" id="2662028"/>
    <lineage>
        <taxon>Bacteria</taxon>
        <taxon>Bacillati</taxon>
        <taxon>Actinomycetota</taxon>
        <taxon>Actinomycetes</taxon>
        <taxon>Propionibacteriales</taxon>
        <taxon>Nocardioidaceae</taxon>
        <taxon>Aeromicrobium</taxon>
    </lineage>
</organism>
<dbReference type="KEGG" id="aef:GEV26_13200"/>
<protein>
    <recommendedName>
        <fullName evidence="1">DUF6542 domain-containing protein</fullName>
    </recommendedName>
</protein>
<sequence>MTQAVSRTPARVARYDLSAGQVLVASCVAMAAIVLLDLMDGRLGPLYSVGFVLVVVTAPLSVDVRGLFPTGVLPPVLLIASLLAVCLFAPDAIQVNGMAEDAGTIARLIAGTIDHGLTLVIGHGLALVLIALRIIGAPER</sequence>